<accession>A0A7J5XEK3</accession>
<keyword evidence="2" id="KW-1185">Reference proteome</keyword>
<dbReference type="Proteomes" id="UP000518266">
    <property type="component" value="Unassembled WGS sequence"/>
</dbReference>
<evidence type="ECO:0000313" key="2">
    <source>
        <dbReference type="Proteomes" id="UP000518266"/>
    </source>
</evidence>
<dbReference type="GO" id="GO:0006260">
    <property type="term" value="P:DNA replication"/>
    <property type="evidence" value="ECO:0007669"/>
    <property type="project" value="TreeGrafter"/>
</dbReference>
<gene>
    <name evidence="1" type="ORF">F7725_027972</name>
</gene>
<feature type="non-terminal residue" evidence="1">
    <location>
        <position position="359"/>
    </location>
</feature>
<evidence type="ECO:0000313" key="1">
    <source>
        <dbReference type="EMBL" id="KAF3835414.1"/>
    </source>
</evidence>
<protein>
    <submittedName>
        <fullName evidence="1">Uncharacterized protein</fullName>
    </submittedName>
</protein>
<reference evidence="1 2" key="1">
    <citation type="submission" date="2020-03" db="EMBL/GenBank/DDBJ databases">
        <title>Dissostichus mawsoni Genome sequencing and assembly.</title>
        <authorList>
            <person name="Park H."/>
        </authorList>
    </citation>
    <scope>NUCLEOTIDE SEQUENCE [LARGE SCALE GENOMIC DNA]</scope>
    <source>
        <strain evidence="1">DM0001</strain>
        <tissue evidence="1">Muscle</tissue>
    </source>
</reference>
<name>A0A7J5XEK3_DISMA</name>
<dbReference type="GO" id="GO:0000785">
    <property type="term" value="C:chromatin"/>
    <property type="evidence" value="ECO:0007669"/>
    <property type="project" value="TreeGrafter"/>
</dbReference>
<organism evidence="1 2">
    <name type="scientific">Dissostichus mawsoni</name>
    <name type="common">Antarctic cod</name>
    <dbReference type="NCBI Taxonomy" id="36200"/>
    <lineage>
        <taxon>Eukaryota</taxon>
        <taxon>Metazoa</taxon>
        <taxon>Chordata</taxon>
        <taxon>Craniata</taxon>
        <taxon>Vertebrata</taxon>
        <taxon>Euteleostomi</taxon>
        <taxon>Actinopterygii</taxon>
        <taxon>Neopterygii</taxon>
        <taxon>Teleostei</taxon>
        <taxon>Neoteleostei</taxon>
        <taxon>Acanthomorphata</taxon>
        <taxon>Eupercaria</taxon>
        <taxon>Perciformes</taxon>
        <taxon>Notothenioidei</taxon>
        <taxon>Nototheniidae</taxon>
        <taxon>Dissostichus</taxon>
    </lineage>
</organism>
<comment type="caution">
    <text evidence="1">The sequence shown here is derived from an EMBL/GenBank/DDBJ whole genome shotgun (WGS) entry which is preliminary data.</text>
</comment>
<proteinExistence type="predicted"/>
<dbReference type="PANTHER" id="PTHR14389">
    <property type="entry name" value="SI:CH1073-475A24.1"/>
    <property type="match status" value="1"/>
</dbReference>
<dbReference type="GO" id="GO:0005634">
    <property type="term" value="C:nucleus"/>
    <property type="evidence" value="ECO:0007669"/>
    <property type="project" value="TreeGrafter"/>
</dbReference>
<dbReference type="AlphaFoldDB" id="A0A7J5XEK3"/>
<dbReference type="OrthoDB" id="10025068at2759"/>
<dbReference type="EMBL" id="JAAKFY010000025">
    <property type="protein sequence ID" value="KAF3835414.1"/>
    <property type="molecule type" value="Genomic_DNA"/>
</dbReference>
<sequence length="359" mass="40630">TGPCAKRIKKENDADPTEPDIYITSVNTLYTVFNPEQWAIKTCNKYDEQFSDENLVIQLGKKDKKHAIATHLPCTCIREGVCLILSHEKEKIEETQGQNEEPIQSKEIYSVFCIDREGGENTRRKPFIRSHAFTRSSICGDEVEGALKTDGRFIDDLGNFTLSDNKDPMKSTGCTTQFSVKDLVEDRIKAENRSEGKSGKSGKSGSSATVTEIYDLLQKQCAGRKELMMRRFPGDSYQKALDLRKEDFGKIQQSFSDVHRVNCVEEGNKKLKDGTKVFVLFNYEEQQTNYHYFNLADLNIRYCHDDLDYAILQLKPVGKKYNPDTTEVKEKKVPPGLLKKFGPMPKNGEACIIGHPDGG</sequence>
<feature type="non-terminal residue" evidence="1">
    <location>
        <position position="1"/>
    </location>
</feature>
<dbReference type="PANTHER" id="PTHR14389:SF3">
    <property type="entry name" value="PROTEIN FAM111A-LIKE"/>
    <property type="match status" value="1"/>
</dbReference>